<organism evidence="1 2">
    <name type="scientific">Seiridium unicorne</name>
    <dbReference type="NCBI Taxonomy" id="138068"/>
    <lineage>
        <taxon>Eukaryota</taxon>
        <taxon>Fungi</taxon>
        <taxon>Dikarya</taxon>
        <taxon>Ascomycota</taxon>
        <taxon>Pezizomycotina</taxon>
        <taxon>Sordariomycetes</taxon>
        <taxon>Xylariomycetidae</taxon>
        <taxon>Amphisphaeriales</taxon>
        <taxon>Sporocadaceae</taxon>
        <taxon>Seiridium</taxon>
    </lineage>
</organism>
<gene>
    <name evidence="1" type="ORF">SUNI508_01589</name>
</gene>
<accession>A0ABR2UT30</accession>
<evidence type="ECO:0000313" key="2">
    <source>
        <dbReference type="Proteomes" id="UP001408356"/>
    </source>
</evidence>
<name>A0ABR2UT30_9PEZI</name>
<dbReference type="Proteomes" id="UP001408356">
    <property type="component" value="Unassembled WGS sequence"/>
</dbReference>
<keyword evidence="2" id="KW-1185">Reference proteome</keyword>
<proteinExistence type="predicted"/>
<reference evidence="1 2" key="1">
    <citation type="journal article" date="2024" name="J. Plant Pathol.">
        <title>Sequence and assembly of the genome of Seiridium unicorne, isolate CBS 538.82, causal agent of cypress canker disease.</title>
        <authorList>
            <person name="Scali E."/>
            <person name="Rocca G.D."/>
            <person name="Danti R."/>
            <person name="Garbelotto M."/>
            <person name="Barberini S."/>
            <person name="Baroncelli R."/>
            <person name="Emiliani G."/>
        </authorList>
    </citation>
    <scope>NUCLEOTIDE SEQUENCE [LARGE SCALE GENOMIC DNA]</scope>
    <source>
        <strain evidence="1 2">BM-138-508</strain>
    </source>
</reference>
<evidence type="ECO:0000313" key="1">
    <source>
        <dbReference type="EMBL" id="KAK9417832.1"/>
    </source>
</evidence>
<comment type="caution">
    <text evidence="1">The sequence shown here is derived from an EMBL/GenBank/DDBJ whole genome shotgun (WGS) entry which is preliminary data.</text>
</comment>
<sequence>MVSIITSFNVGQELQRFRSTGSLCDEWTGLDWRIQAQENGSATSKDGIRSRLRRMGFHPLGSTPPCTTEAWTPFSQQQQTPISASLTHMGWTDGHGLDRIGKHTGLLGVEARLRHTMTLKRLRTLLGHNDSTPRNDHTK</sequence>
<dbReference type="EMBL" id="JARVKF010000396">
    <property type="protein sequence ID" value="KAK9417832.1"/>
    <property type="molecule type" value="Genomic_DNA"/>
</dbReference>
<protein>
    <submittedName>
        <fullName evidence="1">Uncharacterized protein</fullName>
    </submittedName>
</protein>